<dbReference type="InterPro" id="IPR041702">
    <property type="entry name" value="BchD/ChlD_VWA"/>
</dbReference>
<feature type="region of interest" description="Disordered" evidence="2">
    <location>
        <begin position="267"/>
        <end position="292"/>
    </location>
</feature>
<feature type="domain" description="VWFA" evidence="3">
    <location>
        <begin position="412"/>
        <end position="554"/>
    </location>
</feature>
<proteinExistence type="inferred from homology"/>
<dbReference type="Pfam" id="PF17863">
    <property type="entry name" value="AAA_lid_2"/>
    <property type="match status" value="1"/>
</dbReference>
<evidence type="ECO:0000259" key="3">
    <source>
        <dbReference type="PROSITE" id="PS50234"/>
    </source>
</evidence>
<comment type="caution">
    <text evidence="4">The sequence shown here is derived from an EMBL/GenBank/DDBJ whole genome shotgun (WGS) entry which is preliminary data.</text>
</comment>
<dbReference type="SUPFAM" id="SSF53300">
    <property type="entry name" value="vWA-like"/>
    <property type="match status" value="1"/>
</dbReference>
<name>A0A562SYH8_9HYPH</name>
<dbReference type="InterPro" id="IPR002035">
    <property type="entry name" value="VWF_A"/>
</dbReference>
<feature type="compositionally biased region" description="Polar residues" evidence="2">
    <location>
        <begin position="333"/>
        <end position="343"/>
    </location>
</feature>
<dbReference type="InterPro" id="IPR027417">
    <property type="entry name" value="P-loop_NTPase"/>
</dbReference>
<dbReference type="PANTHER" id="PTHR43473:SF2">
    <property type="entry name" value="MAGNESIUM-CHELATASE SUBUNIT CHLD, CHLOROPLASTIC"/>
    <property type="match status" value="1"/>
</dbReference>
<dbReference type="RefSeq" id="WP_145344070.1">
    <property type="nucleotide sequence ID" value="NZ_SMLY01000083.1"/>
</dbReference>
<sequence>MPDTVGNIAAGQQKWQDALLAARLLTHFPDAGVSARVRGSPSPAREKWLVYLKSSIPNERPLVRIPSNCTPENLRSDIDVVASLVAGRITRRVGSLERANRGYILVSMAERLEAASASLLAQAAEGTLQQDTQKGGGAIRSVIVAFDEAGDEQPQLPAVLSERLVLDVCVDGLDLKTIETMDTGRGNRTNQPVDWQQVTLSDKQQQQISDLAVLLGSGSLRVQIGLSKIARMVAALDGRNDATDSHLAHAARLVFKDIAIPEVAEAPTEDAATPDQQSDSQSSQQEADQNTDKFPETLSDLEDLLVNVQAANASITGALNSDKKSRALRNAKTGKSGNRTLKSSRGRPVGLTAKAPFSGVRPNISATLRAAIPWQRLRNPVALQMGWTADLGLRISPTDFRFVRFKHRSETTAIFAVDASGSTALSRLAEAKGAVELLLADCYVRRDSVALVAFRGTSADTLLEPTRSLVRAKRSLAALPGGGATPLASGIMRSLELAEHAKQRGQTPLIVYLTDGRGNISLAGNVDRKSASEEAVQLARQGAALGIRSIFIDIAARPKPLALDLAKAMEAEYCALPHVTASAVSQIVSRHLAEKT</sequence>
<dbReference type="Proteomes" id="UP000320593">
    <property type="component" value="Unassembled WGS sequence"/>
</dbReference>
<accession>A0A562SYH8</accession>
<dbReference type="PANTHER" id="PTHR43473">
    <property type="entry name" value="MAGNESIUM-CHELATASE SUBUNIT CHLD, CHLOROPLASTIC"/>
    <property type="match status" value="1"/>
</dbReference>
<dbReference type="Gene3D" id="1.10.8.80">
    <property type="entry name" value="Magnesium chelatase subunit I, C-Terminal domain"/>
    <property type="match status" value="1"/>
</dbReference>
<dbReference type="AlphaFoldDB" id="A0A562SYH8"/>
<dbReference type="CDD" id="cd01451">
    <property type="entry name" value="vWA_Magnesium_chelatase"/>
    <property type="match status" value="1"/>
</dbReference>
<dbReference type="SMART" id="SM00327">
    <property type="entry name" value="VWA"/>
    <property type="match status" value="1"/>
</dbReference>
<evidence type="ECO:0000313" key="4">
    <source>
        <dbReference type="EMBL" id="TWI85974.1"/>
    </source>
</evidence>
<protein>
    <submittedName>
        <fullName evidence="4">Magnesium chelatase subunit D</fullName>
    </submittedName>
</protein>
<comment type="similarity">
    <text evidence="1">Belongs to the Mg-chelatase subunits D/I family.</text>
</comment>
<reference evidence="4 5" key="1">
    <citation type="submission" date="2019-07" db="EMBL/GenBank/DDBJ databases">
        <title>Genomic Encyclopedia of Archaeal and Bacterial Type Strains, Phase II (KMG-II): from individual species to whole genera.</title>
        <authorList>
            <person name="Goeker M."/>
        </authorList>
    </citation>
    <scope>NUCLEOTIDE SEQUENCE [LARGE SCALE GENOMIC DNA]</scope>
    <source>
        <strain evidence="4 5">ATCC BAA-252</strain>
    </source>
</reference>
<dbReference type="InterPro" id="IPR036465">
    <property type="entry name" value="vWFA_dom_sf"/>
</dbReference>
<dbReference type="PROSITE" id="PS50234">
    <property type="entry name" value="VWFA"/>
    <property type="match status" value="1"/>
</dbReference>
<gene>
    <name evidence="4" type="ORF">JM93_02681</name>
</gene>
<keyword evidence="5" id="KW-1185">Reference proteome</keyword>
<dbReference type="SUPFAM" id="SSF52540">
    <property type="entry name" value="P-loop containing nucleoside triphosphate hydrolases"/>
    <property type="match status" value="1"/>
</dbReference>
<evidence type="ECO:0000313" key="5">
    <source>
        <dbReference type="Proteomes" id="UP000320593"/>
    </source>
</evidence>
<dbReference type="Pfam" id="PF13519">
    <property type="entry name" value="VWA_2"/>
    <property type="match status" value="1"/>
</dbReference>
<feature type="compositionally biased region" description="Low complexity" evidence="2">
    <location>
        <begin position="275"/>
        <end position="285"/>
    </location>
</feature>
<dbReference type="Gene3D" id="3.40.50.410">
    <property type="entry name" value="von Willebrand factor, type A domain"/>
    <property type="match status" value="1"/>
</dbReference>
<evidence type="ECO:0000256" key="1">
    <source>
        <dbReference type="ARBA" id="ARBA00005799"/>
    </source>
</evidence>
<dbReference type="InterPro" id="IPR041628">
    <property type="entry name" value="ChlI/MoxR_AAA_lid"/>
</dbReference>
<organism evidence="4 5">
    <name type="scientific">Roseibium hamelinense</name>
    <dbReference type="NCBI Taxonomy" id="150831"/>
    <lineage>
        <taxon>Bacteria</taxon>
        <taxon>Pseudomonadati</taxon>
        <taxon>Pseudomonadota</taxon>
        <taxon>Alphaproteobacteria</taxon>
        <taxon>Hyphomicrobiales</taxon>
        <taxon>Stappiaceae</taxon>
        <taxon>Roseibium</taxon>
    </lineage>
</organism>
<evidence type="ECO:0000256" key="2">
    <source>
        <dbReference type="SAM" id="MobiDB-lite"/>
    </source>
</evidence>
<dbReference type="EMBL" id="VLLF01000006">
    <property type="protein sequence ID" value="TWI85974.1"/>
    <property type="molecule type" value="Genomic_DNA"/>
</dbReference>
<dbReference type="OrthoDB" id="9775079at2"/>
<feature type="region of interest" description="Disordered" evidence="2">
    <location>
        <begin position="324"/>
        <end position="354"/>
    </location>
</feature>